<organism evidence="2 3">
    <name type="scientific">Psychrobacter aestuarii</name>
    <dbReference type="NCBI Taxonomy" id="556327"/>
    <lineage>
        <taxon>Bacteria</taxon>
        <taxon>Pseudomonadati</taxon>
        <taxon>Pseudomonadota</taxon>
        <taxon>Gammaproteobacteria</taxon>
        <taxon>Moraxellales</taxon>
        <taxon>Moraxellaceae</taxon>
        <taxon>Psychrobacter</taxon>
    </lineage>
</organism>
<evidence type="ECO:0000259" key="1">
    <source>
        <dbReference type="Pfam" id="PF18737"/>
    </source>
</evidence>
<dbReference type="Pfam" id="PF18737">
    <property type="entry name" value="HEPN_MAE_28990"/>
    <property type="match status" value="1"/>
</dbReference>
<proteinExistence type="predicted"/>
<sequence length="228" mass="27209">MNNYTDRIMELVQETESNIYNIEKIIYTGRYSYLENDFKVISKQSLVMLYSLWEGFVQDVFGIFLDEVNNNVNSIYDLKDDFMLSQVESTFQQFKEYPKKDNSRKKFHNGLFSFFKESNHNLNKIVRCNNNVEIDVLNKLLVTYCMDEIPNNWREYSRPNKNLKDTLKDFLHYRNNQAHGNRAATEVIVSHNDFEIYKKVVIDLIYEVSEKIEKCLTRKNYLKQNGVP</sequence>
<dbReference type="Proteomes" id="UP001501787">
    <property type="component" value="Unassembled WGS sequence"/>
</dbReference>
<name>A0ABP3FHD6_9GAMM</name>
<keyword evidence="3" id="KW-1185">Reference proteome</keyword>
<evidence type="ECO:0000313" key="3">
    <source>
        <dbReference type="Proteomes" id="UP001501787"/>
    </source>
</evidence>
<comment type="caution">
    <text evidence="2">The sequence shown here is derived from an EMBL/GenBank/DDBJ whole genome shotgun (WGS) entry which is preliminary data.</text>
</comment>
<reference evidence="3" key="1">
    <citation type="journal article" date="2019" name="Int. J. Syst. Evol. Microbiol.">
        <title>The Global Catalogue of Microorganisms (GCM) 10K type strain sequencing project: providing services to taxonomists for standard genome sequencing and annotation.</title>
        <authorList>
            <consortium name="The Broad Institute Genomics Platform"/>
            <consortium name="The Broad Institute Genome Sequencing Center for Infectious Disease"/>
            <person name="Wu L."/>
            <person name="Ma J."/>
        </authorList>
    </citation>
    <scope>NUCLEOTIDE SEQUENCE [LARGE SCALE GENOMIC DNA]</scope>
    <source>
        <strain evidence="3">JCM 16343</strain>
    </source>
</reference>
<protein>
    <recommendedName>
        <fullName evidence="1">MAE-28990/MAE-18760-like HEPN domain-containing protein</fullName>
    </recommendedName>
</protein>
<dbReference type="InterPro" id="IPR040788">
    <property type="entry name" value="HEPN_MAE_28990"/>
</dbReference>
<accession>A0ABP3FHD6</accession>
<dbReference type="EMBL" id="BAAAFR010000002">
    <property type="protein sequence ID" value="GAA0316824.1"/>
    <property type="molecule type" value="Genomic_DNA"/>
</dbReference>
<feature type="domain" description="MAE-28990/MAE-18760-like HEPN" evidence="1">
    <location>
        <begin position="29"/>
        <end position="221"/>
    </location>
</feature>
<gene>
    <name evidence="2" type="ORF">GCM10009129_12790</name>
</gene>
<evidence type="ECO:0000313" key="2">
    <source>
        <dbReference type="EMBL" id="GAA0316824.1"/>
    </source>
</evidence>